<evidence type="ECO:0000313" key="1">
    <source>
        <dbReference type="EMBL" id="AYG59204.1"/>
    </source>
</evidence>
<sequence length="384" mass="41567">MSGRYVIIEAFLRWAETAKAESRARAANALGRAYLQSEMPREERAAAEMAMTYMLDDPSPRVRLALAEAVARSPDAPRNVILSLAEDQPEIAGLIILFSPVFTDADLVDLVVRGSNVTRVLVASRGRVSRSVSAALAEIGGETETLCLLENDGASLSRASLKRIAERFGDNAEIRGLLLDRDALPSDVRHLLMRHVSEALAGSNLVQATIGAARLQHVSREASQAATVSMAGTVQHEDIPDLVEHLREVGWLTPAFLMHALCSGKVDFFAGAITSLSTCDEGRVRSILSTGRVFAVRALYESAGLPRDISTVFVEATLIWREASRTHGSTMLENVSARLMRKFHLAEQSPAAAIQLLDMVEKLANAERRRTARTFAALAALAAA</sequence>
<evidence type="ECO:0000313" key="2">
    <source>
        <dbReference type="Proteomes" id="UP000282195"/>
    </source>
</evidence>
<dbReference type="EMBL" id="CP032694">
    <property type="protein sequence ID" value="AYG59204.1"/>
    <property type="molecule type" value="Genomic_DNA"/>
</dbReference>
<name>A0A387FT14_9HYPH</name>
<dbReference type="RefSeq" id="WP_120704225.1">
    <property type="nucleotide sequence ID" value="NZ_CP032694.1"/>
</dbReference>
<reference evidence="1 2" key="1">
    <citation type="submission" date="2018-10" db="EMBL/GenBank/DDBJ databases">
        <title>Rhizobium etli, R. leguminosarum and a new Rhizobium genospecies from Phaseolus dumosus.</title>
        <authorList>
            <person name="Ramirez-Puebla S.T."/>
            <person name="Rogel-Hernandez M.A."/>
            <person name="Guerrero G."/>
            <person name="Ormeno-Orrillo E."/>
            <person name="Martinez-Romero J.C."/>
            <person name="Negrete-Yankelevich S."/>
            <person name="Martinez-Romero E."/>
        </authorList>
    </citation>
    <scope>NUCLEOTIDE SEQUENCE [LARGE SCALE GENOMIC DNA]</scope>
    <source>
        <strain evidence="1 2">CCGE525</strain>
    </source>
</reference>
<protein>
    <submittedName>
        <fullName evidence="1">DUF2336 domain-containing protein</fullName>
    </submittedName>
</protein>
<dbReference type="Proteomes" id="UP000282195">
    <property type="component" value="Chromosome"/>
</dbReference>
<dbReference type="InterPro" id="IPR014598">
    <property type="entry name" value="UCP035865"/>
</dbReference>
<proteinExistence type="predicted"/>
<accession>A0A387FT14</accession>
<gene>
    <name evidence="1" type="ORF">CCGE525_10695</name>
</gene>
<dbReference type="InterPro" id="IPR019285">
    <property type="entry name" value="DUF2336"/>
</dbReference>
<dbReference type="OrthoDB" id="9798569at2"/>
<dbReference type="KEGG" id="rjg:CCGE525_10695"/>
<organism evidence="1 2">
    <name type="scientific">Rhizobium jaguaris</name>
    <dbReference type="NCBI Taxonomy" id="1312183"/>
    <lineage>
        <taxon>Bacteria</taxon>
        <taxon>Pseudomonadati</taxon>
        <taxon>Pseudomonadota</taxon>
        <taxon>Alphaproteobacteria</taxon>
        <taxon>Hyphomicrobiales</taxon>
        <taxon>Rhizobiaceae</taxon>
        <taxon>Rhizobium/Agrobacterium group</taxon>
        <taxon>Rhizobium</taxon>
    </lineage>
</organism>
<dbReference type="AlphaFoldDB" id="A0A387FT14"/>
<keyword evidence="2" id="KW-1185">Reference proteome</keyword>
<dbReference type="PIRSF" id="PIRSF035865">
    <property type="entry name" value="UCP035865"/>
    <property type="match status" value="1"/>
</dbReference>
<dbReference type="Pfam" id="PF10098">
    <property type="entry name" value="DUF2336"/>
    <property type="match status" value="1"/>
</dbReference>